<reference evidence="20" key="1">
    <citation type="submission" date="2021-02" db="EMBL/GenBank/DDBJ databases">
        <authorList>
            <person name="Nowell W R."/>
        </authorList>
    </citation>
    <scope>NUCLEOTIDE SEQUENCE</scope>
</reference>
<evidence type="ECO:0000256" key="1">
    <source>
        <dbReference type="ARBA" id="ARBA00004167"/>
    </source>
</evidence>
<dbReference type="InterPro" id="IPR036352">
    <property type="entry name" value="Semap_dom_sf"/>
</dbReference>
<dbReference type="PROSITE" id="PS50011">
    <property type="entry name" value="PROTEIN_KINASE_DOM"/>
    <property type="match status" value="1"/>
</dbReference>
<dbReference type="PROSITE" id="PS00109">
    <property type="entry name" value="PROTEIN_KINASE_TYR"/>
    <property type="match status" value="1"/>
</dbReference>
<dbReference type="GO" id="GO:0007169">
    <property type="term" value="P:cell surface receptor protein tyrosine kinase signaling pathway"/>
    <property type="evidence" value="ECO:0007669"/>
    <property type="project" value="TreeGrafter"/>
</dbReference>
<evidence type="ECO:0000313" key="23">
    <source>
        <dbReference type="Proteomes" id="UP000663866"/>
    </source>
</evidence>
<keyword evidence="23" id="KW-1185">Reference proteome</keyword>
<keyword evidence="3" id="KW-0597">Phosphoprotein</keyword>
<evidence type="ECO:0000256" key="5">
    <source>
        <dbReference type="ARBA" id="ARBA00022692"/>
    </source>
</evidence>
<dbReference type="GO" id="GO:0005524">
    <property type="term" value="F:ATP binding"/>
    <property type="evidence" value="ECO:0007669"/>
    <property type="project" value="UniProtKB-UniRule"/>
</dbReference>
<dbReference type="PANTHER" id="PTHR24416">
    <property type="entry name" value="TYROSINE-PROTEIN KINASE RECEPTOR"/>
    <property type="match status" value="1"/>
</dbReference>
<evidence type="ECO:0000256" key="13">
    <source>
        <dbReference type="ARBA" id="ARBA00023170"/>
    </source>
</evidence>
<evidence type="ECO:0000256" key="2">
    <source>
        <dbReference type="ARBA" id="ARBA00011902"/>
    </source>
</evidence>
<dbReference type="SUPFAM" id="SSF101912">
    <property type="entry name" value="Sema domain"/>
    <property type="match status" value="1"/>
</dbReference>
<dbReference type="FunFam" id="1.10.510.10:FF:000554">
    <property type="entry name" value="Predicted protein"/>
    <property type="match status" value="1"/>
</dbReference>
<keyword evidence="5 18" id="KW-0812">Transmembrane</keyword>
<dbReference type="Proteomes" id="UP000663866">
    <property type="component" value="Unassembled WGS sequence"/>
</dbReference>
<dbReference type="EMBL" id="CAJOBG010001718">
    <property type="protein sequence ID" value="CAF3952739.1"/>
    <property type="molecule type" value="Genomic_DNA"/>
</dbReference>
<evidence type="ECO:0000256" key="6">
    <source>
        <dbReference type="ARBA" id="ARBA00022741"/>
    </source>
</evidence>
<evidence type="ECO:0000256" key="7">
    <source>
        <dbReference type="ARBA" id="ARBA00022777"/>
    </source>
</evidence>
<keyword evidence="6 16" id="KW-0547">Nucleotide-binding</keyword>
<dbReference type="InterPro" id="IPR013783">
    <property type="entry name" value="Ig-like_fold"/>
</dbReference>
<evidence type="ECO:0000256" key="14">
    <source>
        <dbReference type="ARBA" id="ARBA00023180"/>
    </source>
</evidence>
<dbReference type="InterPro" id="IPR050122">
    <property type="entry name" value="RTK"/>
</dbReference>
<feature type="binding site" evidence="16">
    <location>
        <position position="1096"/>
    </location>
    <ligand>
        <name>ATP</name>
        <dbReference type="ChEBI" id="CHEBI:30616"/>
    </ligand>
</feature>
<dbReference type="GO" id="GO:0007399">
    <property type="term" value="P:nervous system development"/>
    <property type="evidence" value="ECO:0007669"/>
    <property type="project" value="TreeGrafter"/>
</dbReference>
<evidence type="ECO:0000256" key="8">
    <source>
        <dbReference type="ARBA" id="ARBA00022840"/>
    </source>
</evidence>
<dbReference type="GO" id="GO:0005886">
    <property type="term" value="C:plasma membrane"/>
    <property type="evidence" value="ECO:0007669"/>
    <property type="project" value="TreeGrafter"/>
</dbReference>
<sequence>MKSAFCSKLDAYLNELDTKRQRTYVIGDIVGLKVSDVYRTNTSSTVLPCKIIEKNSQNNETLHVVATQNGIIKERFDQMAFLDLTAANFASLRALDTDQLSTITFIQASQLYTNFKSVEICKCAVMYKEIFFVYLLKIILINCYTFQSSIDNLLYLKNTSTLFAISSSHLHQLHWSATNKNLLLLHRRVQLHASIDNAEYGVNVFVYDQIKQLLIICARSLVGRCILYDANDISRTYLLDSNLETNYLGCLSGCHTFMSSNIIRSAFNGNRLDRNGNVVNSQIEIGKDLLSYNIKYQFKSSDNTLITSLTFLPERLFKNQNYEYIYGFDHEQYTYYILKSARIARLCQASIVMRVTYDEIPLVNCHSDKNSSIITVAFHTFDKTNSLYVAFDNIVCIYSMNEIKSAFKSSKMQCQAGNGYRLGHIVDGAELRPMCEKTLEQNFTEENECTWQSHRTNSYVDGTVGAVGDLIYETMNDDAKIKFIFAQDDIVIMATSERRVLKFILSNQTKLYLLHEAIYHNEPFNSQFVIDYEHESLIFAVASELHRYAYNSCSIYDTCQSCVGSRRYDSKSCIWFDGKCSLSPNPLIFDRGCPPLIDQIKPTNISINSEQVLLTIKGSFEGVNEQLIKVIVRFPLPNQKEFSCTIQNIQNDSLMCNLIIPKQPVDGIISISIQPERILSKGDTDISGAIQLTEKLNVYVPRPILLPNYGPVAGGTKIRIQNLVFDTNLDLFSTMKIFLGKQECHIIEVTPNEVICINQACINESEQLELSIQVNTHIWQLEKTYFQCKNDPIVFDWSPKKSILSGGFKLFVNGENLDVVQMPIMKFVYNISDYEFISLCEAITGSQMICLSPGIDKNLNLSPPIYLYVTFIMDNVNIVPEDGILMIVQDPVYYPFEDYVQEVNSTNIIRFEGSNLASTHSIDLIDIRIDNMSNGCIPFNLTNTYLMCSLTKSVLNNTRDLEANVEIRIGTNLTFLIGKIVFQNLTLSSLSGVSFITRQFGLWTMITLIILSSITIISLIFLLVIILRRYYFHSSGKYRQSVPPPYYHDVWCELGKKWQINPNFVKIAEKIGQGCFGDVYKGELQQNDTSIEVAVKVLRDQNVGSMHEFLFEANRMKDFSHPNILSLIGVAWDPTRKAMVLLPYMKNGDLRSYISNEKNRPTVRQLITWGIEVADGMDYLSSLKFVHRDLATRNCMLDENLACRISDFGLSRDVFDRDYYLVPRTTTKEKDGVCIQIPPRRLPIRWLSPESIESSRYTIQSDVWSYGILLWELLSRGKTPYPGIDNADIFTYVKNGYRLPSPTYCPPLLYKSAMLVCWHVDPSQRPLFKQLATDIRNILHQLELEQNQRQNAQQQQQQSSADDEDTTIVERYPTDKKIKRLSTTSMSSSASIDGQYITTPHRQSENEQLLFDRDGDEEDSYAVAVTSTADIFSTTRLLPKYTETSIAEDA</sequence>
<keyword evidence="12" id="KW-0829">Tyrosine-protein kinase</keyword>
<dbReference type="Gene3D" id="1.10.510.10">
    <property type="entry name" value="Transferase(Phosphotransferase) domain 1"/>
    <property type="match status" value="1"/>
</dbReference>
<dbReference type="Gene3D" id="2.130.10.10">
    <property type="entry name" value="YVTN repeat-like/Quinoprotein amine dehydrogenase"/>
    <property type="match status" value="1"/>
</dbReference>
<feature type="compositionally biased region" description="Low complexity" evidence="17">
    <location>
        <begin position="1347"/>
        <end position="1360"/>
    </location>
</feature>
<dbReference type="EC" id="2.7.10.1" evidence="2"/>
<dbReference type="PROSITE" id="PS00107">
    <property type="entry name" value="PROTEIN_KINASE_ATP"/>
    <property type="match status" value="1"/>
</dbReference>
<evidence type="ECO:0000256" key="17">
    <source>
        <dbReference type="SAM" id="MobiDB-lite"/>
    </source>
</evidence>
<keyword evidence="11 18" id="KW-0472">Membrane</keyword>
<keyword evidence="7" id="KW-0418">Kinase</keyword>
<dbReference type="Gene3D" id="2.60.40.10">
    <property type="entry name" value="Immunoglobulins"/>
    <property type="match status" value="1"/>
</dbReference>
<name>A0A816YQ75_9BILA</name>
<evidence type="ECO:0000313" key="20">
    <source>
        <dbReference type="EMBL" id="CAF2168770.1"/>
    </source>
</evidence>
<feature type="transmembrane region" description="Helical" evidence="18">
    <location>
        <begin position="1000"/>
        <end position="1027"/>
    </location>
</feature>
<evidence type="ECO:0000256" key="18">
    <source>
        <dbReference type="SAM" id="Phobius"/>
    </source>
</evidence>
<dbReference type="EMBL" id="CAJNRF010015191">
    <property type="protein sequence ID" value="CAF2168770.1"/>
    <property type="molecule type" value="Genomic_DNA"/>
</dbReference>
<evidence type="ECO:0000256" key="3">
    <source>
        <dbReference type="ARBA" id="ARBA00022553"/>
    </source>
</evidence>
<dbReference type="PRINTS" id="PR00109">
    <property type="entry name" value="TYRKINASE"/>
</dbReference>
<dbReference type="InterPro" id="IPR008266">
    <property type="entry name" value="Tyr_kinase_AS"/>
</dbReference>
<dbReference type="InterPro" id="IPR001627">
    <property type="entry name" value="Semap_dom"/>
</dbReference>
<keyword evidence="8 16" id="KW-0067">ATP-binding</keyword>
<dbReference type="InterPro" id="IPR011009">
    <property type="entry name" value="Kinase-like_dom_sf"/>
</dbReference>
<keyword evidence="10 18" id="KW-1133">Transmembrane helix</keyword>
<dbReference type="GO" id="GO:0016477">
    <property type="term" value="P:cell migration"/>
    <property type="evidence" value="ECO:0007669"/>
    <property type="project" value="TreeGrafter"/>
</dbReference>
<evidence type="ECO:0000313" key="22">
    <source>
        <dbReference type="Proteomes" id="UP000663856"/>
    </source>
</evidence>
<keyword evidence="13" id="KW-0675">Receptor</keyword>
<dbReference type="Proteomes" id="UP000663856">
    <property type="component" value="Unassembled WGS sequence"/>
</dbReference>
<dbReference type="PANTHER" id="PTHR24416:SF564">
    <property type="entry name" value="MACROPHAGE-STIMULATING PROTEIN RECEPTOR"/>
    <property type="match status" value="1"/>
</dbReference>
<evidence type="ECO:0000256" key="12">
    <source>
        <dbReference type="ARBA" id="ARBA00023137"/>
    </source>
</evidence>
<dbReference type="InterPro" id="IPR015943">
    <property type="entry name" value="WD40/YVTN_repeat-like_dom_sf"/>
</dbReference>
<dbReference type="InterPro" id="IPR001245">
    <property type="entry name" value="Ser-Thr/Tyr_kinase_cat_dom"/>
</dbReference>
<feature type="region of interest" description="Disordered" evidence="17">
    <location>
        <begin position="1347"/>
        <end position="1369"/>
    </location>
</feature>
<evidence type="ECO:0000313" key="21">
    <source>
        <dbReference type="EMBL" id="CAF3952739.1"/>
    </source>
</evidence>
<dbReference type="Pfam" id="PF07714">
    <property type="entry name" value="PK_Tyr_Ser-Thr"/>
    <property type="match status" value="1"/>
</dbReference>
<dbReference type="GO" id="GO:0043235">
    <property type="term" value="C:receptor complex"/>
    <property type="evidence" value="ECO:0007669"/>
    <property type="project" value="TreeGrafter"/>
</dbReference>
<comment type="caution">
    <text evidence="20">The sequence shown here is derived from an EMBL/GenBank/DDBJ whole genome shotgun (WGS) entry which is preliminary data.</text>
</comment>
<feature type="domain" description="Protein kinase" evidence="19">
    <location>
        <begin position="1065"/>
        <end position="1343"/>
    </location>
</feature>
<comment type="subcellular location">
    <subcellularLocation>
        <location evidence="1">Membrane</location>
        <topology evidence="1">Single-pass membrane protein</topology>
    </subcellularLocation>
</comment>
<keyword evidence="14" id="KW-0325">Glycoprotein</keyword>
<dbReference type="SUPFAM" id="SSF81296">
    <property type="entry name" value="E set domains"/>
    <property type="match status" value="1"/>
</dbReference>
<evidence type="ECO:0000256" key="11">
    <source>
        <dbReference type="ARBA" id="ARBA00023136"/>
    </source>
</evidence>
<dbReference type="InterPro" id="IPR014756">
    <property type="entry name" value="Ig_E-set"/>
</dbReference>
<evidence type="ECO:0000259" key="19">
    <source>
        <dbReference type="PROSITE" id="PS50011"/>
    </source>
</evidence>
<protein>
    <recommendedName>
        <fullName evidence="2">receptor protein-tyrosine kinase</fullName>
        <ecNumber evidence="2">2.7.10.1</ecNumber>
    </recommendedName>
</protein>
<evidence type="ECO:0000256" key="15">
    <source>
        <dbReference type="ARBA" id="ARBA00051243"/>
    </source>
</evidence>
<proteinExistence type="predicted"/>
<dbReference type="GO" id="GO:0004714">
    <property type="term" value="F:transmembrane receptor protein tyrosine kinase activity"/>
    <property type="evidence" value="ECO:0007669"/>
    <property type="project" value="UniProtKB-EC"/>
</dbReference>
<accession>A0A816YQ75</accession>
<evidence type="ECO:0000256" key="10">
    <source>
        <dbReference type="ARBA" id="ARBA00022989"/>
    </source>
</evidence>
<keyword evidence="9" id="KW-0832">Ubl conjugation</keyword>
<evidence type="ECO:0000256" key="4">
    <source>
        <dbReference type="ARBA" id="ARBA00022679"/>
    </source>
</evidence>
<dbReference type="Gene3D" id="3.30.200.20">
    <property type="entry name" value="Phosphorylase Kinase, domain 1"/>
    <property type="match status" value="1"/>
</dbReference>
<dbReference type="SMART" id="SM00630">
    <property type="entry name" value="Sema"/>
    <property type="match status" value="1"/>
</dbReference>
<dbReference type="InterPro" id="IPR000719">
    <property type="entry name" value="Prot_kinase_dom"/>
</dbReference>
<evidence type="ECO:0000256" key="16">
    <source>
        <dbReference type="PROSITE-ProRule" id="PRU10141"/>
    </source>
</evidence>
<dbReference type="SUPFAM" id="SSF56112">
    <property type="entry name" value="Protein kinase-like (PK-like)"/>
    <property type="match status" value="1"/>
</dbReference>
<organism evidence="20 22">
    <name type="scientific">Rotaria magnacalcarata</name>
    <dbReference type="NCBI Taxonomy" id="392030"/>
    <lineage>
        <taxon>Eukaryota</taxon>
        <taxon>Metazoa</taxon>
        <taxon>Spiralia</taxon>
        <taxon>Gnathifera</taxon>
        <taxon>Rotifera</taxon>
        <taxon>Eurotatoria</taxon>
        <taxon>Bdelloidea</taxon>
        <taxon>Philodinida</taxon>
        <taxon>Philodinidae</taxon>
        <taxon>Rotaria</taxon>
    </lineage>
</organism>
<evidence type="ECO:0000256" key="9">
    <source>
        <dbReference type="ARBA" id="ARBA00022843"/>
    </source>
</evidence>
<dbReference type="InterPro" id="IPR020635">
    <property type="entry name" value="Tyr_kinase_cat_dom"/>
</dbReference>
<dbReference type="CDD" id="cd00192">
    <property type="entry name" value="PTKc"/>
    <property type="match status" value="1"/>
</dbReference>
<gene>
    <name evidence="21" type="ORF">OVN521_LOCUS12344</name>
    <name evidence="20" type="ORF">WKI299_LOCUS32828</name>
</gene>
<dbReference type="InterPro" id="IPR017441">
    <property type="entry name" value="Protein_kinase_ATP_BS"/>
</dbReference>
<comment type="catalytic activity">
    <reaction evidence="15">
        <text>L-tyrosyl-[protein] + ATP = O-phospho-L-tyrosyl-[protein] + ADP + H(+)</text>
        <dbReference type="Rhea" id="RHEA:10596"/>
        <dbReference type="Rhea" id="RHEA-COMP:10136"/>
        <dbReference type="Rhea" id="RHEA-COMP:20101"/>
        <dbReference type="ChEBI" id="CHEBI:15378"/>
        <dbReference type="ChEBI" id="CHEBI:30616"/>
        <dbReference type="ChEBI" id="CHEBI:46858"/>
        <dbReference type="ChEBI" id="CHEBI:61978"/>
        <dbReference type="ChEBI" id="CHEBI:456216"/>
        <dbReference type="EC" id="2.7.10.1"/>
    </reaction>
</comment>
<keyword evidence="4" id="KW-0808">Transferase</keyword>
<dbReference type="SMART" id="SM00219">
    <property type="entry name" value="TyrKc"/>
    <property type="match status" value="1"/>
</dbReference>